<proteinExistence type="inferred from homology"/>
<dbReference type="InterPro" id="IPR002068">
    <property type="entry name" value="A-crystallin/Hsp20_dom"/>
</dbReference>
<name>A0ABX7VYG0_9GAMM</name>
<dbReference type="EMBL" id="CP053381">
    <property type="protein sequence ID" value="QTP53409.1"/>
    <property type="molecule type" value="Genomic_DNA"/>
</dbReference>
<dbReference type="Gene3D" id="2.60.40.790">
    <property type="match status" value="1"/>
</dbReference>
<organism evidence="5 6">
    <name type="scientific">Billgrantia sulfidoxydans</name>
    <dbReference type="NCBI Taxonomy" id="2733484"/>
    <lineage>
        <taxon>Bacteria</taxon>
        <taxon>Pseudomonadati</taxon>
        <taxon>Pseudomonadota</taxon>
        <taxon>Gammaproteobacteria</taxon>
        <taxon>Oceanospirillales</taxon>
        <taxon>Halomonadaceae</taxon>
        <taxon>Billgrantia</taxon>
    </lineage>
</organism>
<dbReference type="CDD" id="cd06464">
    <property type="entry name" value="ACD_sHsps-like"/>
    <property type="match status" value="1"/>
</dbReference>
<comment type="similarity">
    <text evidence="1 2">Belongs to the small heat shock protein (HSP20) family.</text>
</comment>
<sequence>MAKQKVRDITPTAGDAAAPSSARSQEMSPFRDLDRMFDRFLERGWGHPLRWDLPVFERLATGSRIPKVDVINRDAEVVIRAELPGMAREDLDVSVTDSTVTIKGESHKESKEESGEYYRCEISHGSVERTVALPCEVDAEKAEAKFNNGLLELTLPKVKEVPRRKLDIK</sequence>
<evidence type="ECO:0000256" key="3">
    <source>
        <dbReference type="SAM" id="MobiDB-lite"/>
    </source>
</evidence>
<gene>
    <name evidence="5" type="ORF">HNO51_01175</name>
</gene>
<protein>
    <submittedName>
        <fullName evidence="5">Hsp20/alpha crystallin family protein</fullName>
    </submittedName>
</protein>
<evidence type="ECO:0000313" key="6">
    <source>
        <dbReference type="Proteomes" id="UP000671868"/>
    </source>
</evidence>
<accession>A0ABX7VYG0</accession>
<evidence type="ECO:0000259" key="4">
    <source>
        <dbReference type="PROSITE" id="PS01031"/>
    </source>
</evidence>
<keyword evidence="6" id="KW-1185">Reference proteome</keyword>
<dbReference type="RefSeq" id="WP_209538280.1">
    <property type="nucleotide sequence ID" value="NZ_CP053381.1"/>
</dbReference>
<dbReference type="InterPro" id="IPR008978">
    <property type="entry name" value="HSP20-like_chaperone"/>
</dbReference>
<feature type="domain" description="SHSP" evidence="4">
    <location>
        <begin position="59"/>
        <end position="169"/>
    </location>
</feature>
<evidence type="ECO:0000256" key="1">
    <source>
        <dbReference type="PROSITE-ProRule" id="PRU00285"/>
    </source>
</evidence>
<evidence type="ECO:0000256" key="2">
    <source>
        <dbReference type="RuleBase" id="RU003616"/>
    </source>
</evidence>
<evidence type="ECO:0000313" key="5">
    <source>
        <dbReference type="EMBL" id="QTP53409.1"/>
    </source>
</evidence>
<dbReference type="Proteomes" id="UP000671868">
    <property type="component" value="Chromosome"/>
</dbReference>
<dbReference type="PROSITE" id="PS01031">
    <property type="entry name" value="SHSP"/>
    <property type="match status" value="1"/>
</dbReference>
<dbReference type="PANTHER" id="PTHR11527">
    <property type="entry name" value="HEAT-SHOCK PROTEIN 20 FAMILY MEMBER"/>
    <property type="match status" value="1"/>
</dbReference>
<reference evidence="5 6" key="1">
    <citation type="journal article" date="2021" name="Front. Microbiol.">
        <title>Aerobic Denitrification and Heterotrophic Sulfur Oxidation in the Genus Halomonas Revealed by Six Novel Species Characterizations and Genome-Based Analysis.</title>
        <authorList>
            <person name="Wang L."/>
            <person name="Shao Z."/>
        </authorList>
    </citation>
    <scope>NUCLEOTIDE SEQUENCE [LARGE SCALE GENOMIC DNA]</scope>
    <source>
        <strain evidence="5 6">MCCC 1A11059</strain>
    </source>
</reference>
<dbReference type="SUPFAM" id="SSF49764">
    <property type="entry name" value="HSP20-like chaperones"/>
    <property type="match status" value="1"/>
</dbReference>
<dbReference type="Pfam" id="PF00011">
    <property type="entry name" value="HSP20"/>
    <property type="match status" value="1"/>
</dbReference>
<feature type="region of interest" description="Disordered" evidence="3">
    <location>
        <begin position="1"/>
        <end position="28"/>
    </location>
</feature>
<dbReference type="InterPro" id="IPR031107">
    <property type="entry name" value="Small_HSP"/>
</dbReference>